<accession>A0ABY4HKG5</accession>
<name>A0ABY4HKG5_9FLAO</name>
<gene>
    <name evidence="1" type="ORF">LXD69_13430</name>
</gene>
<organism evidence="1 2">
    <name type="scientific">Flavobacterium sediminilitoris</name>
    <dbReference type="NCBI Taxonomy" id="2024526"/>
    <lineage>
        <taxon>Bacteria</taxon>
        <taxon>Pseudomonadati</taxon>
        <taxon>Bacteroidota</taxon>
        <taxon>Flavobacteriia</taxon>
        <taxon>Flavobacteriales</taxon>
        <taxon>Flavobacteriaceae</taxon>
        <taxon>Flavobacterium</taxon>
    </lineage>
</organism>
<dbReference type="RefSeq" id="WP_246915790.1">
    <property type="nucleotide sequence ID" value="NZ_CP090145.1"/>
</dbReference>
<evidence type="ECO:0000313" key="1">
    <source>
        <dbReference type="EMBL" id="UOX33035.1"/>
    </source>
</evidence>
<keyword evidence="2" id="KW-1185">Reference proteome</keyword>
<proteinExistence type="predicted"/>
<protein>
    <submittedName>
        <fullName evidence="1">Uncharacterized protein</fullName>
    </submittedName>
</protein>
<sequence>MAIEINFGNPLTKDSFETTEFEKVRENLIAELGKFNYEKNNSNPQVINEIDWKKENVNFNLKRLNYKYENVDYILGLFLLRDIKLSEKFMANLKR</sequence>
<reference evidence="1" key="2">
    <citation type="submission" date="2022-04" db="EMBL/GenBank/DDBJ databases">
        <title>Complete Genome Sequence of Flavobacterium sediminilitoris YSM-43, Isolated from a Tidal Sediment.</title>
        <authorList>
            <person name="Lee P.A."/>
        </authorList>
    </citation>
    <scope>NUCLEOTIDE SEQUENCE</scope>
    <source>
        <strain evidence="1">YSM-43</strain>
    </source>
</reference>
<evidence type="ECO:0000313" key="2">
    <source>
        <dbReference type="Proteomes" id="UP000830454"/>
    </source>
</evidence>
<dbReference type="Proteomes" id="UP000830454">
    <property type="component" value="Chromosome"/>
</dbReference>
<dbReference type="EMBL" id="CP090145">
    <property type="protein sequence ID" value="UOX33035.1"/>
    <property type="molecule type" value="Genomic_DNA"/>
</dbReference>
<reference evidence="1" key="1">
    <citation type="submission" date="2021-12" db="EMBL/GenBank/DDBJ databases">
        <authorList>
            <person name="Cha I.-T."/>
            <person name="Lee K.-E."/>
            <person name="Park S.-J."/>
        </authorList>
    </citation>
    <scope>NUCLEOTIDE SEQUENCE</scope>
    <source>
        <strain evidence="1">YSM-43</strain>
    </source>
</reference>